<feature type="region of interest" description="Disordered" evidence="3">
    <location>
        <begin position="215"/>
        <end position="239"/>
    </location>
</feature>
<comment type="subcellular location">
    <subcellularLocation>
        <location evidence="1">Membrane</location>
    </subcellularLocation>
</comment>
<dbReference type="Proteomes" id="UP001265550">
    <property type="component" value="Unassembled WGS sequence"/>
</dbReference>
<feature type="compositionally biased region" description="Basic and acidic residues" evidence="3">
    <location>
        <begin position="218"/>
        <end position="239"/>
    </location>
</feature>
<keyword evidence="4" id="KW-0732">Signal</keyword>
<dbReference type="RefSeq" id="WP_374726519.1">
    <property type="nucleotide sequence ID" value="NZ_JAVDWE010000011.1"/>
</dbReference>
<dbReference type="PANTHER" id="PTHR35603">
    <property type="match status" value="1"/>
</dbReference>
<evidence type="ECO:0000259" key="5">
    <source>
        <dbReference type="Pfam" id="PF05433"/>
    </source>
</evidence>
<gene>
    <name evidence="6" type="ORF">J2X09_003729</name>
</gene>
<dbReference type="InterPro" id="IPR051407">
    <property type="entry name" value="Bact_OM_lipoprot/Surf_antigen"/>
</dbReference>
<dbReference type="InterPro" id="IPR008816">
    <property type="entry name" value="Gly_zipper_2TM_dom"/>
</dbReference>
<dbReference type="Pfam" id="PF05433">
    <property type="entry name" value="Rick_17kDa_Anti"/>
    <property type="match status" value="1"/>
</dbReference>
<evidence type="ECO:0000256" key="2">
    <source>
        <dbReference type="ARBA" id="ARBA00023136"/>
    </source>
</evidence>
<keyword evidence="7" id="KW-1185">Reference proteome</keyword>
<evidence type="ECO:0000313" key="7">
    <source>
        <dbReference type="Proteomes" id="UP001265550"/>
    </source>
</evidence>
<sequence length="239" mass="25758">MKTPVLIPVMTGLLALAGGGVAHAQDEQGRVISSTPIIQQVAVPREVCSDQQVTYQGQKSGAGALIGGIAGGAVGNAIGDGSGRAAATVIGLIGGAMLGNRIEGPGQPYTETYRQCGAQTFYENRTVAYDVVYEYAGRQYRTQMPQDPGRYVRLNVSPADAMPPPPPAVTYPSYRPQVQYVEPPTTRITIGTTYYPAYRPAPVIVPGHGHRWGPGYGDYDRRAPDNRPDNGRWERERNR</sequence>
<reference evidence="6 7" key="1">
    <citation type="submission" date="2023-07" db="EMBL/GenBank/DDBJ databases">
        <title>Sorghum-associated microbial communities from plants grown in Nebraska, USA.</title>
        <authorList>
            <person name="Schachtman D."/>
        </authorList>
    </citation>
    <scope>NUCLEOTIDE SEQUENCE [LARGE SCALE GENOMIC DNA]</scope>
    <source>
        <strain evidence="6 7">BE240</strain>
    </source>
</reference>
<protein>
    <submittedName>
        <fullName evidence="6">Uncharacterized protein YcfJ</fullName>
    </submittedName>
</protein>
<accession>A0ABU1VET2</accession>
<evidence type="ECO:0000313" key="6">
    <source>
        <dbReference type="EMBL" id="MDR7095976.1"/>
    </source>
</evidence>
<comment type="caution">
    <text evidence="6">The sequence shown here is derived from an EMBL/GenBank/DDBJ whole genome shotgun (WGS) entry which is preliminary data.</text>
</comment>
<evidence type="ECO:0000256" key="1">
    <source>
        <dbReference type="ARBA" id="ARBA00004370"/>
    </source>
</evidence>
<keyword evidence="2" id="KW-0472">Membrane</keyword>
<dbReference type="PANTHER" id="PTHR35603:SF2">
    <property type="entry name" value="OUTER MEMBRANE LIPOPROTEIN"/>
    <property type="match status" value="1"/>
</dbReference>
<proteinExistence type="predicted"/>
<dbReference type="EMBL" id="JAVDWE010000011">
    <property type="protein sequence ID" value="MDR7095976.1"/>
    <property type="molecule type" value="Genomic_DNA"/>
</dbReference>
<feature type="chain" id="PRO_5045056253" evidence="4">
    <location>
        <begin position="25"/>
        <end position="239"/>
    </location>
</feature>
<name>A0ABU1VET2_9BURK</name>
<evidence type="ECO:0000256" key="3">
    <source>
        <dbReference type="SAM" id="MobiDB-lite"/>
    </source>
</evidence>
<evidence type="ECO:0000256" key="4">
    <source>
        <dbReference type="SAM" id="SignalP"/>
    </source>
</evidence>
<feature type="domain" description="Glycine zipper 2TM" evidence="5">
    <location>
        <begin position="62"/>
        <end position="103"/>
    </location>
</feature>
<feature type="signal peptide" evidence="4">
    <location>
        <begin position="1"/>
        <end position="24"/>
    </location>
</feature>
<organism evidence="6 7">
    <name type="scientific">Hydrogenophaga laconesensis</name>
    <dbReference type="NCBI Taxonomy" id="1805971"/>
    <lineage>
        <taxon>Bacteria</taxon>
        <taxon>Pseudomonadati</taxon>
        <taxon>Pseudomonadota</taxon>
        <taxon>Betaproteobacteria</taxon>
        <taxon>Burkholderiales</taxon>
        <taxon>Comamonadaceae</taxon>
        <taxon>Hydrogenophaga</taxon>
    </lineage>
</organism>